<dbReference type="RefSeq" id="WP_172836090.1">
    <property type="nucleotide sequence ID" value="NZ_LT629772.1"/>
</dbReference>
<feature type="domain" description="HTH iclR-type" evidence="5">
    <location>
        <begin position="26"/>
        <end position="88"/>
    </location>
</feature>
<dbReference type="GO" id="GO:0045892">
    <property type="term" value="P:negative regulation of DNA-templated transcription"/>
    <property type="evidence" value="ECO:0007669"/>
    <property type="project" value="TreeGrafter"/>
</dbReference>
<dbReference type="PROSITE" id="PS51078">
    <property type="entry name" value="ICLR_ED"/>
    <property type="match status" value="1"/>
</dbReference>
<dbReference type="AlphaFoldDB" id="A0A1H1R1I6"/>
<dbReference type="PANTHER" id="PTHR30136">
    <property type="entry name" value="HELIX-TURN-HELIX TRANSCRIPTIONAL REGULATOR, ICLR FAMILY"/>
    <property type="match status" value="1"/>
</dbReference>
<evidence type="ECO:0000256" key="3">
    <source>
        <dbReference type="ARBA" id="ARBA00023163"/>
    </source>
</evidence>
<dbReference type="STRING" id="630515.SAMN04489812_1466"/>
<dbReference type="PANTHER" id="PTHR30136:SF24">
    <property type="entry name" value="HTH-TYPE TRANSCRIPTIONAL REPRESSOR ALLR"/>
    <property type="match status" value="1"/>
</dbReference>
<feature type="domain" description="IclR-ED" evidence="6">
    <location>
        <begin position="89"/>
        <end position="271"/>
    </location>
</feature>
<dbReference type="SUPFAM" id="SSF55781">
    <property type="entry name" value="GAF domain-like"/>
    <property type="match status" value="1"/>
</dbReference>
<feature type="compositionally biased region" description="Polar residues" evidence="4">
    <location>
        <begin position="1"/>
        <end position="13"/>
    </location>
</feature>
<sequence>MSSIAGTRSQRGTTEQDRPASANYHANALARGLALLEQLADTTEPLTLSTLSDHTGLPKSTLIRLLSVLTELEYVVRLDDQPSFRLGHKVQQLARGYERNLDVRALASSEMKQLARSTGHTANLGVLDGPQVVHVCVEESGRPLRFTSTVGSRDELYCTGLGKVLLSGLADEELPGRLPAEPFAAFTDKTITGLAELTADLRRLRRRGYGIDDNERSVGLRCLAVPLVLDGRTVAALSVSGPAAEFSTAAQRDYREQLDATAERLLASPDFVTAISELTSTIDRRP</sequence>
<keyword evidence="1" id="KW-0805">Transcription regulation</keyword>
<dbReference type="Proteomes" id="UP000199103">
    <property type="component" value="Chromosome I"/>
</dbReference>
<protein>
    <submittedName>
        <fullName evidence="7">Transcriptional regulator, IclR family</fullName>
    </submittedName>
</protein>
<dbReference type="InterPro" id="IPR036390">
    <property type="entry name" value="WH_DNA-bd_sf"/>
</dbReference>
<dbReference type="SUPFAM" id="SSF46785">
    <property type="entry name" value="Winged helix' DNA-binding domain"/>
    <property type="match status" value="1"/>
</dbReference>
<dbReference type="Pfam" id="PF01614">
    <property type="entry name" value="IclR_C"/>
    <property type="match status" value="1"/>
</dbReference>
<reference evidence="7 8" key="1">
    <citation type="submission" date="2016-10" db="EMBL/GenBank/DDBJ databases">
        <authorList>
            <person name="de Groot N.N."/>
        </authorList>
    </citation>
    <scope>NUCLEOTIDE SEQUENCE [LARGE SCALE GENOMIC DNA]</scope>
    <source>
        <strain evidence="7 8">DSM 21800</strain>
    </source>
</reference>
<dbReference type="GO" id="GO:0003677">
    <property type="term" value="F:DNA binding"/>
    <property type="evidence" value="ECO:0007669"/>
    <property type="project" value="UniProtKB-KW"/>
</dbReference>
<feature type="region of interest" description="Disordered" evidence="4">
    <location>
        <begin position="1"/>
        <end position="22"/>
    </location>
</feature>
<dbReference type="GO" id="GO:0003700">
    <property type="term" value="F:DNA-binding transcription factor activity"/>
    <property type="evidence" value="ECO:0007669"/>
    <property type="project" value="TreeGrafter"/>
</dbReference>
<keyword evidence="3" id="KW-0804">Transcription</keyword>
<dbReference type="EMBL" id="LT629772">
    <property type="protein sequence ID" value="SDS29385.1"/>
    <property type="molecule type" value="Genomic_DNA"/>
</dbReference>
<dbReference type="InterPro" id="IPR036388">
    <property type="entry name" value="WH-like_DNA-bd_sf"/>
</dbReference>
<proteinExistence type="predicted"/>
<dbReference type="PROSITE" id="PS51077">
    <property type="entry name" value="HTH_ICLR"/>
    <property type="match status" value="1"/>
</dbReference>
<evidence type="ECO:0000256" key="1">
    <source>
        <dbReference type="ARBA" id="ARBA00023015"/>
    </source>
</evidence>
<evidence type="ECO:0000259" key="5">
    <source>
        <dbReference type="PROSITE" id="PS51077"/>
    </source>
</evidence>
<dbReference type="InterPro" id="IPR029016">
    <property type="entry name" value="GAF-like_dom_sf"/>
</dbReference>
<accession>A0A1H1R1I6</accession>
<organism evidence="7 8">
    <name type="scientific">Microlunatus soli</name>
    <dbReference type="NCBI Taxonomy" id="630515"/>
    <lineage>
        <taxon>Bacteria</taxon>
        <taxon>Bacillati</taxon>
        <taxon>Actinomycetota</taxon>
        <taxon>Actinomycetes</taxon>
        <taxon>Propionibacteriales</taxon>
        <taxon>Propionibacteriaceae</taxon>
        <taxon>Microlunatus</taxon>
    </lineage>
</organism>
<evidence type="ECO:0000313" key="8">
    <source>
        <dbReference type="Proteomes" id="UP000199103"/>
    </source>
</evidence>
<evidence type="ECO:0000313" key="7">
    <source>
        <dbReference type="EMBL" id="SDS29385.1"/>
    </source>
</evidence>
<keyword evidence="2" id="KW-0238">DNA-binding</keyword>
<dbReference type="InterPro" id="IPR005471">
    <property type="entry name" value="Tscrpt_reg_IclR_N"/>
</dbReference>
<evidence type="ECO:0000256" key="4">
    <source>
        <dbReference type="SAM" id="MobiDB-lite"/>
    </source>
</evidence>
<dbReference type="Gene3D" id="3.30.450.40">
    <property type="match status" value="1"/>
</dbReference>
<dbReference type="Pfam" id="PF09339">
    <property type="entry name" value="HTH_IclR"/>
    <property type="match status" value="1"/>
</dbReference>
<dbReference type="InterPro" id="IPR014757">
    <property type="entry name" value="Tscrpt_reg_IclR_C"/>
</dbReference>
<dbReference type="Gene3D" id="1.10.10.10">
    <property type="entry name" value="Winged helix-like DNA-binding domain superfamily/Winged helix DNA-binding domain"/>
    <property type="match status" value="1"/>
</dbReference>
<evidence type="ECO:0000259" key="6">
    <source>
        <dbReference type="PROSITE" id="PS51078"/>
    </source>
</evidence>
<name>A0A1H1R1I6_9ACTN</name>
<dbReference type="SMART" id="SM00346">
    <property type="entry name" value="HTH_ICLR"/>
    <property type="match status" value="1"/>
</dbReference>
<evidence type="ECO:0000256" key="2">
    <source>
        <dbReference type="ARBA" id="ARBA00023125"/>
    </source>
</evidence>
<dbReference type="InterPro" id="IPR050707">
    <property type="entry name" value="HTH_MetabolicPath_Reg"/>
</dbReference>
<gene>
    <name evidence="7" type="ORF">SAMN04489812_1466</name>
</gene>
<keyword evidence="8" id="KW-1185">Reference proteome</keyword>